<protein>
    <recommendedName>
        <fullName evidence="11">C2H2-type domain-containing protein</fullName>
    </recommendedName>
</protein>
<dbReference type="GO" id="GO:0006325">
    <property type="term" value="P:chromatin organization"/>
    <property type="evidence" value="ECO:0007669"/>
    <property type="project" value="UniProtKB-KW"/>
</dbReference>
<feature type="region of interest" description="Disordered" evidence="10">
    <location>
        <begin position="209"/>
        <end position="356"/>
    </location>
</feature>
<name>A0A165A9Q3_DAUCS</name>
<dbReference type="GO" id="GO:0008270">
    <property type="term" value="F:zinc ion binding"/>
    <property type="evidence" value="ECO:0007669"/>
    <property type="project" value="UniProtKB-KW"/>
</dbReference>
<keyword evidence="4" id="KW-0378">Hydrolase</keyword>
<evidence type="ECO:0000256" key="3">
    <source>
        <dbReference type="ARBA" id="ARBA00022491"/>
    </source>
</evidence>
<feature type="domain" description="C2H2-type" evidence="11">
    <location>
        <begin position="330"/>
        <end position="356"/>
    </location>
</feature>
<dbReference type="Pfam" id="PF17800">
    <property type="entry name" value="NPL"/>
    <property type="match status" value="1"/>
</dbReference>
<evidence type="ECO:0000256" key="4">
    <source>
        <dbReference type="ARBA" id="ARBA00022801"/>
    </source>
</evidence>
<dbReference type="FunFam" id="2.60.120.340:FF:000004">
    <property type="entry name" value="Histone deacetylase HDT1"/>
    <property type="match status" value="1"/>
</dbReference>
<keyword evidence="3" id="KW-0678">Repressor</keyword>
<dbReference type="OMA" id="GKNEVHI"/>
<evidence type="ECO:0000313" key="12">
    <source>
        <dbReference type="EMBL" id="KZM97158.1"/>
    </source>
</evidence>
<comment type="similarity">
    <text evidence="2">Belongs to the histone deacetylase HD2 family.</text>
</comment>
<feature type="compositionally biased region" description="Low complexity" evidence="10">
    <location>
        <begin position="209"/>
        <end position="220"/>
    </location>
</feature>
<evidence type="ECO:0000256" key="5">
    <source>
        <dbReference type="ARBA" id="ARBA00022853"/>
    </source>
</evidence>
<dbReference type="EMBL" id="LNRQ01000004">
    <property type="protein sequence ID" value="KZM97158.1"/>
    <property type="molecule type" value="Genomic_DNA"/>
</dbReference>
<evidence type="ECO:0000256" key="9">
    <source>
        <dbReference type="PROSITE-ProRule" id="PRU00042"/>
    </source>
</evidence>
<organism evidence="12">
    <name type="scientific">Daucus carota subsp. sativus</name>
    <name type="common">Carrot</name>
    <dbReference type="NCBI Taxonomy" id="79200"/>
    <lineage>
        <taxon>Eukaryota</taxon>
        <taxon>Viridiplantae</taxon>
        <taxon>Streptophyta</taxon>
        <taxon>Embryophyta</taxon>
        <taxon>Tracheophyta</taxon>
        <taxon>Spermatophyta</taxon>
        <taxon>Magnoliopsida</taxon>
        <taxon>eudicotyledons</taxon>
        <taxon>Gunneridae</taxon>
        <taxon>Pentapetalae</taxon>
        <taxon>asterids</taxon>
        <taxon>campanulids</taxon>
        <taxon>Apiales</taxon>
        <taxon>Apiaceae</taxon>
        <taxon>Apioideae</taxon>
        <taxon>Scandiceae</taxon>
        <taxon>Daucinae</taxon>
        <taxon>Daucus</taxon>
        <taxon>Daucus sect. Daucus</taxon>
    </lineage>
</organism>
<evidence type="ECO:0000256" key="2">
    <source>
        <dbReference type="ARBA" id="ARBA00006673"/>
    </source>
</evidence>
<dbReference type="Gramene" id="KZM97158">
    <property type="protein sequence ID" value="KZM97158"/>
    <property type="gene ID" value="DCAR_015480"/>
</dbReference>
<keyword evidence="8" id="KW-0539">Nucleus</keyword>
<keyword evidence="9" id="KW-0862">Zinc</keyword>
<dbReference type="Gene3D" id="2.60.120.340">
    <property type="entry name" value="Nucleoplasmin core domain"/>
    <property type="match status" value="1"/>
</dbReference>
<gene>
    <name evidence="12" type="ORF">DCAR_015480</name>
</gene>
<dbReference type="AlphaFoldDB" id="A0A165A9Q3"/>
<dbReference type="GO" id="GO:0005730">
    <property type="term" value="C:nucleolus"/>
    <property type="evidence" value="ECO:0007669"/>
    <property type="project" value="UniProtKB-SubCell"/>
</dbReference>
<feature type="compositionally biased region" description="Acidic residues" evidence="10">
    <location>
        <begin position="233"/>
        <end position="265"/>
    </location>
</feature>
<reference evidence="12" key="1">
    <citation type="journal article" date="2016" name="Nat. Genet.">
        <title>A high-quality carrot genome assembly provides new insights into carotenoid accumulation and asterid genome evolution.</title>
        <authorList>
            <person name="Iorizzo M."/>
            <person name="Ellison S."/>
            <person name="Senalik D."/>
            <person name="Zeng P."/>
            <person name="Satapoomin P."/>
            <person name="Huang J."/>
            <person name="Bowman M."/>
            <person name="Iovene M."/>
            <person name="Sanseverino W."/>
            <person name="Cavagnaro P."/>
            <person name="Yildiz M."/>
            <person name="Macko-Podgorni A."/>
            <person name="Moranska E."/>
            <person name="Grzebelus E."/>
            <person name="Grzebelus D."/>
            <person name="Ashrafi H."/>
            <person name="Zheng Z."/>
            <person name="Cheng S."/>
            <person name="Spooner D."/>
            <person name="Van Deynze A."/>
            <person name="Simon P."/>
        </authorList>
    </citation>
    <scope>NUCLEOTIDE SEQUENCE [LARGE SCALE GENOMIC DNA]</scope>
    <source>
        <tissue evidence="12">Leaf</tissue>
    </source>
</reference>
<evidence type="ECO:0000259" key="11">
    <source>
        <dbReference type="PROSITE" id="PS50157"/>
    </source>
</evidence>
<feature type="compositionally biased region" description="Polar residues" evidence="10">
    <location>
        <begin position="324"/>
        <end position="341"/>
    </location>
</feature>
<evidence type="ECO:0000256" key="8">
    <source>
        <dbReference type="ARBA" id="ARBA00023242"/>
    </source>
</evidence>
<dbReference type="GO" id="GO:0016787">
    <property type="term" value="F:hydrolase activity"/>
    <property type="evidence" value="ECO:0007669"/>
    <property type="project" value="UniProtKB-KW"/>
</dbReference>
<comment type="subcellular location">
    <subcellularLocation>
        <location evidence="1">Nucleus</location>
        <location evidence="1">Nucleolus</location>
    </subcellularLocation>
</comment>
<dbReference type="PROSITE" id="PS50157">
    <property type="entry name" value="ZINC_FINGER_C2H2_2"/>
    <property type="match status" value="1"/>
</dbReference>
<evidence type="ECO:0000256" key="10">
    <source>
        <dbReference type="SAM" id="MobiDB-lite"/>
    </source>
</evidence>
<feature type="compositionally biased region" description="Basic and acidic residues" evidence="10">
    <location>
        <begin position="291"/>
        <end position="303"/>
    </location>
</feature>
<evidence type="ECO:0000256" key="1">
    <source>
        <dbReference type="ARBA" id="ARBA00004604"/>
    </source>
</evidence>
<keyword evidence="6" id="KW-0805">Transcription regulation</keyword>
<keyword evidence="9" id="KW-0863">Zinc-finger</keyword>
<keyword evidence="7" id="KW-0804">Transcription</keyword>
<sequence length="356" mass="39015">MEFWGVEVKAGEPLHVAPEDGELIHISQVALGEVKNVKSANYVPVRLQVDDKKYVIGTLSAEKAPQIMFDLVLEKDFTLSHDWKDGSLYFCGYTAAAEGEYPFLCDIFLPIYWVYIRVLSFLKLMPSISKLCPGNVFFSQVTDVSFLLLYNVSLTFVIFSTDDDGQFGEARPDLKFSDFSDEDESEDEEIIEKGKPVADVQAAVPAKSKAAAAKEGTSAKPKVTLVDPKKEDSDDSEDSDEDSDDESEDDLDDDDSDDGMSEDEETPKKVESSKKRPSGSEIKTPASIKKSKTETPQKTDGKKGAHTATPHPAKKSDKKAAETPKSSGQVTCKSCSKTFNSEKGLESHSKAKHGGK</sequence>
<dbReference type="InterPro" id="IPR041232">
    <property type="entry name" value="NPL"/>
</dbReference>
<keyword evidence="5" id="KW-0156">Chromatin regulator</keyword>
<comment type="caution">
    <text evidence="12">The sequence shown here is derived from an EMBL/GenBank/DDBJ whole genome shotgun (WGS) entry which is preliminary data.</text>
</comment>
<keyword evidence="9" id="KW-0479">Metal-binding</keyword>
<proteinExistence type="inferred from homology"/>
<accession>A0A165A9Q3</accession>
<evidence type="ECO:0000256" key="7">
    <source>
        <dbReference type="ARBA" id="ARBA00023163"/>
    </source>
</evidence>
<evidence type="ECO:0000256" key="6">
    <source>
        <dbReference type="ARBA" id="ARBA00023015"/>
    </source>
</evidence>
<dbReference type="PROSITE" id="PS00028">
    <property type="entry name" value="ZINC_FINGER_C2H2_1"/>
    <property type="match status" value="1"/>
</dbReference>
<dbReference type="InterPro" id="IPR013087">
    <property type="entry name" value="Znf_C2H2_type"/>
</dbReference>